<dbReference type="PANTHER" id="PTHR11092:SF0">
    <property type="entry name" value="EPIMERASE FAMILY PROTEIN SDR39U1"/>
    <property type="match status" value="1"/>
</dbReference>
<dbReference type="NCBIfam" id="TIGR01777">
    <property type="entry name" value="yfcH"/>
    <property type="match status" value="1"/>
</dbReference>
<dbReference type="InterPro" id="IPR036291">
    <property type="entry name" value="NAD(P)-bd_dom_sf"/>
</dbReference>
<dbReference type="Proteomes" id="UP000671852">
    <property type="component" value="Chromosome"/>
</dbReference>
<comment type="similarity">
    <text evidence="1">Belongs to the NAD(P)-dependent epimerase/dehydratase family. SDR39U1 subfamily.</text>
</comment>
<name>A0A975B0S8_9BACT</name>
<gene>
    <name evidence="4" type="ORF">GJV85_08445</name>
</gene>
<reference evidence="4" key="2">
    <citation type="submission" date="2021-04" db="EMBL/GenBank/DDBJ databases">
        <title>Isolation and characterization of a novel species of the genus Sulfurimonas.</title>
        <authorList>
            <person name="Fukui M."/>
        </authorList>
    </citation>
    <scope>NUCLEOTIDE SEQUENCE</scope>
    <source>
        <strain evidence="4">H1576</strain>
    </source>
</reference>
<keyword evidence="5" id="KW-1185">Reference proteome</keyword>
<dbReference type="SUPFAM" id="SSF51735">
    <property type="entry name" value="NAD(P)-binding Rossmann-fold domains"/>
    <property type="match status" value="1"/>
</dbReference>
<dbReference type="InterPro" id="IPR010099">
    <property type="entry name" value="SDR39U1"/>
</dbReference>
<dbReference type="Pfam" id="PF08338">
    <property type="entry name" value="DUF1731"/>
    <property type="match status" value="1"/>
</dbReference>
<evidence type="ECO:0000259" key="3">
    <source>
        <dbReference type="Pfam" id="PF08338"/>
    </source>
</evidence>
<dbReference type="KEGG" id="saqt:GJV85_08445"/>
<reference evidence="4" key="1">
    <citation type="submission" date="2019-11" db="EMBL/GenBank/DDBJ databases">
        <authorList>
            <person name="Kojima H."/>
        </authorList>
    </citation>
    <scope>NUCLEOTIDE SEQUENCE</scope>
    <source>
        <strain evidence="4">H1576</strain>
    </source>
</reference>
<proteinExistence type="inferred from homology"/>
<sequence>MKVALSGANGFVASYLKKSFRDYVIIERDDDEDEILRKLEGVDAVFNLAGAPIIKRWSDSYKELLLSSRVDTTRKIVNAINRSEVKHFISTSAIGAYPNDSAFDESYEAYADDFLGSLTSQWESEARKCSKPTTIVRFGVILGSEGGALAQMLTPFKLGLGGVIGNGKMMTSWIDIEDLVRIYEYILESKITGIINATAPKPVTNYAFTKALGKQLKRVTILPLPEFVLKLLFGEGSTVLTASKEVYPKRLLESGFKFKYEEIDSSLSHLLG</sequence>
<dbReference type="EMBL" id="CP046072">
    <property type="protein sequence ID" value="QSZ42139.1"/>
    <property type="molecule type" value="Genomic_DNA"/>
</dbReference>
<evidence type="ECO:0000256" key="1">
    <source>
        <dbReference type="ARBA" id="ARBA00009353"/>
    </source>
</evidence>
<evidence type="ECO:0000313" key="5">
    <source>
        <dbReference type="Proteomes" id="UP000671852"/>
    </source>
</evidence>
<feature type="domain" description="NAD-dependent epimerase/dehydratase" evidence="2">
    <location>
        <begin position="30"/>
        <end position="189"/>
    </location>
</feature>
<dbReference type="Gene3D" id="3.40.50.720">
    <property type="entry name" value="NAD(P)-binding Rossmann-like Domain"/>
    <property type="match status" value="1"/>
</dbReference>
<dbReference type="InterPro" id="IPR001509">
    <property type="entry name" value="Epimerase_deHydtase"/>
</dbReference>
<dbReference type="AlphaFoldDB" id="A0A975B0S8"/>
<accession>A0A975B0S8</accession>
<evidence type="ECO:0000313" key="4">
    <source>
        <dbReference type="EMBL" id="QSZ42139.1"/>
    </source>
</evidence>
<dbReference type="RefSeq" id="WP_207560954.1">
    <property type="nucleotide sequence ID" value="NZ_CP046072.1"/>
</dbReference>
<dbReference type="PANTHER" id="PTHR11092">
    <property type="entry name" value="SUGAR NUCLEOTIDE EPIMERASE RELATED"/>
    <property type="match status" value="1"/>
</dbReference>
<dbReference type="Pfam" id="PF01370">
    <property type="entry name" value="Epimerase"/>
    <property type="match status" value="1"/>
</dbReference>
<protein>
    <submittedName>
        <fullName evidence="4">TIGR01777 family protein</fullName>
    </submittedName>
</protein>
<dbReference type="InterPro" id="IPR013549">
    <property type="entry name" value="DUF1731"/>
</dbReference>
<organism evidence="4 5">
    <name type="scientific">Sulfurimonas aquatica</name>
    <dbReference type="NCBI Taxonomy" id="2672570"/>
    <lineage>
        <taxon>Bacteria</taxon>
        <taxon>Pseudomonadati</taxon>
        <taxon>Campylobacterota</taxon>
        <taxon>Epsilonproteobacteria</taxon>
        <taxon>Campylobacterales</taxon>
        <taxon>Sulfurimonadaceae</taxon>
        <taxon>Sulfurimonas</taxon>
    </lineage>
</organism>
<feature type="domain" description="DUF1731" evidence="3">
    <location>
        <begin position="224"/>
        <end position="270"/>
    </location>
</feature>
<evidence type="ECO:0000259" key="2">
    <source>
        <dbReference type="Pfam" id="PF01370"/>
    </source>
</evidence>